<evidence type="ECO:0000313" key="1">
    <source>
        <dbReference type="EMBL" id="RXW28762.1"/>
    </source>
</evidence>
<evidence type="ECO:0008006" key="3">
    <source>
        <dbReference type="Google" id="ProtNLM"/>
    </source>
</evidence>
<accession>A0A4Q2E913</accession>
<dbReference type="Proteomes" id="UP000290875">
    <property type="component" value="Unassembled WGS sequence"/>
</dbReference>
<dbReference type="RefSeq" id="WP_129324352.1">
    <property type="nucleotide sequence ID" value="NZ_QJSL01000010.1"/>
</dbReference>
<sequence>MFKYLPPERIDILENNLICFNNPLNFNDPFEFNASFNFSSFESTLHDSLINLDLLKELPTEWLNHIEKLPKEMANNIIVEAKNAMLSMYKREKENIIKTTEITMQTLNKKLIEITRILSLTETPTNILMWGHYAQAHSGFVIEFETNHPFFSQRRSQKDEFGYLRKVIYQKQYPFLDPLSGGQVNHFLIKSKDWEYEHEWRILLPQSNSDKKINVNNKEFDLYKIPSNAIKAIIFGCNTTVHFKNKVLDLVSSRTDYEHINLMQAKKSNSKFEIELTPL</sequence>
<dbReference type="EMBL" id="QJSL01000010">
    <property type="protein sequence ID" value="RXW28762.1"/>
    <property type="molecule type" value="Genomic_DNA"/>
</dbReference>
<organism evidence="1 2">
    <name type="scientific">Enterobacter cloacae</name>
    <dbReference type="NCBI Taxonomy" id="550"/>
    <lineage>
        <taxon>Bacteria</taxon>
        <taxon>Pseudomonadati</taxon>
        <taxon>Pseudomonadota</taxon>
        <taxon>Gammaproteobacteria</taxon>
        <taxon>Enterobacterales</taxon>
        <taxon>Enterobacteriaceae</taxon>
        <taxon>Enterobacter</taxon>
        <taxon>Enterobacter cloacae complex</taxon>
    </lineage>
</organism>
<dbReference type="AlphaFoldDB" id="A0A4Q2E913"/>
<reference evidence="1 2" key="1">
    <citation type="submission" date="2018-06" db="EMBL/GenBank/DDBJ databases">
        <title>Carbapenemase-producing Enterobacteriaceae present in wastewater treatment plant effluent and nearby surface waters in the US.</title>
        <authorList>
            <person name="Mathys D.A."/>
            <person name="Mollenkopf D.F."/>
            <person name="Feicht S.M."/>
            <person name="Adams R.J."/>
            <person name="Albers A.L."/>
            <person name="Grooters S.V."/>
            <person name="Stuever D.M."/>
            <person name="Daniels J.B."/>
            <person name="Wittum T.E."/>
        </authorList>
    </citation>
    <scope>NUCLEOTIDE SEQUENCE [LARGE SCALE GENOMIC DNA]</scope>
    <source>
        <strain evidence="1 2">GEO_4_Eff_A</strain>
    </source>
</reference>
<evidence type="ECO:0000313" key="2">
    <source>
        <dbReference type="Proteomes" id="UP000290875"/>
    </source>
</evidence>
<name>A0A4Q2E913_ENTCL</name>
<gene>
    <name evidence="1" type="ORF">DM877_12090</name>
</gene>
<proteinExistence type="predicted"/>
<dbReference type="InterPro" id="IPR021352">
    <property type="entry name" value="DUF2971"/>
</dbReference>
<dbReference type="Pfam" id="PF11185">
    <property type="entry name" value="DUF2971"/>
    <property type="match status" value="1"/>
</dbReference>
<protein>
    <recommendedName>
        <fullName evidence="3">DUF2971 domain-containing protein</fullName>
    </recommendedName>
</protein>
<comment type="caution">
    <text evidence="1">The sequence shown here is derived from an EMBL/GenBank/DDBJ whole genome shotgun (WGS) entry which is preliminary data.</text>
</comment>